<dbReference type="EMBL" id="MBUA01000012">
    <property type="protein sequence ID" value="MBC6491526.1"/>
    <property type="molecule type" value="Genomic_DNA"/>
</dbReference>
<dbReference type="Pfam" id="PF20434">
    <property type="entry name" value="BD-FAE"/>
    <property type="match status" value="2"/>
</dbReference>
<feature type="transmembrane region" description="Helical" evidence="2">
    <location>
        <begin position="6"/>
        <end position="24"/>
    </location>
</feature>
<name>A0ABR7MA88_9BACT</name>
<accession>A0ABR7MA88</accession>
<feature type="transmembrane region" description="Helical" evidence="2">
    <location>
        <begin position="36"/>
        <end position="56"/>
    </location>
</feature>
<dbReference type="PANTHER" id="PTHR48081">
    <property type="entry name" value="AB HYDROLASE SUPERFAMILY PROTEIN C4A8.06C"/>
    <property type="match status" value="1"/>
</dbReference>
<keyword evidence="2" id="KW-0472">Membrane</keyword>
<evidence type="ECO:0000256" key="2">
    <source>
        <dbReference type="SAM" id="Phobius"/>
    </source>
</evidence>
<feature type="domain" description="BD-FAE-like" evidence="3">
    <location>
        <begin position="343"/>
        <end position="395"/>
    </location>
</feature>
<comment type="caution">
    <text evidence="4">The sequence shown here is derived from an EMBL/GenBank/DDBJ whole genome shotgun (WGS) entry which is preliminary data.</text>
</comment>
<dbReference type="InterPro" id="IPR029058">
    <property type="entry name" value="AB_hydrolase_fold"/>
</dbReference>
<keyword evidence="5" id="KW-1185">Reference proteome</keyword>
<keyword evidence="2" id="KW-0812">Transmembrane</keyword>
<evidence type="ECO:0000313" key="4">
    <source>
        <dbReference type="EMBL" id="MBC6491526.1"/>
    </source>
</evidence>
<feature type="transmembrane region" description="Helical" evidence="2">
    <location>
        <begin position="62"/>
        <end position="81"/>
    </location>
</feature>
<keyword evidence="2" id="KW-1133">Transmembrane helix</keyword>
<dbReference type="InterPro" id="IPR050300">
    <property type="entry name" value="GDXG_lipolytic_enzyme"/>
</dbReference>
<evidence type="ECO:0000259" key="3">
    <source>
        <dbReference type="Pfam" id="PF20434"/>
    </source>
</evidence>
<keyword evidence="1" id="KW-0378">Hydrolase</keyword>
<dbReference type="Gene3D" id="3.40.50.1820">
    <property type="entry name" value="alpha/beta hydrolase"/>
    <property type="match status" value="1"/>
</dbReference>
<organism evidence="4 5">
    <name type="scientific">Flavihumibacter stibioxidans</name>
    <dbReference type="NCBI Taxonomy" id="1834163"/>
    <lineage>
        <taxon>Bacteria</taxon>
        <taxon>Pseudomonadati</taxon>
        <taxon>Bacteroidota</taxon>
        <taxon>Chitinophagia</taxon>
        <taxon>Chitinophagales</taxon>
        <taxon>Chitinophagaceae</taxon>
        <taxon>Flavihumibacter</taxon>
    </lineage>
</organism>
<protein>
    <recommendedName>
        <fullName evidence="3">BD-FAE-like domain-containing protein</fullName>
    </recommendedName>
</protein>
<evidence type="ECO:0000313" key="5">
    <source>
        <dbReference type="Proteomes" id="UP000765802"/>
    </source>
</evidence>
<sequence length="462" mass="51408">MTSFTEILFIVTGTIHLALVRFALLRLHQPTTLFLWMIKVFVSALSPLLFLIGLLIAVSGMFFHSPVVFVMGTIGALLYLIHIYSITRGPDVSTAFEQAFGKDWYNRIPPSVKAGFLPARYVFRLPSSPEPQWQQNIVCHTISTTGRAILCDIWQPPKGVEKSGHAFIYLHGSAWTVLDKDYGTRKFFRHLAAEGHLVMDLAHRLFPETDMKGMLEDAFHAIAWMKAHAAEYGVDLDKITIGGGSSGAHIALLAAYGHEQAQLRPADLEGTDLRVSAVISLYGQSDLSATYYHTCQHLTSRSALGKNKKGKEGGMPEWLRKGMGDSFHRLGFDKEVEPGMLAPMLGGSPEEKPETYAQYSPLNYVNSSSPPTLIIHGRQDILAPEEPMHRLREKLEALKIPVVMHLLPQTDHAFDLILPVISPSAQSAWYDVERFLSLNINRGVPADFHGDRKDLGSQPFLL</sequence>
<dbReference type="SUPFAM" id="SSF53474">
    <property type="entry name" value="alpha/beta-Hydrolases"/>
    <property type="match status" value="1"/>
</dbReference>
<reference evidence="4 5" key="1">
    <citation type="submission" date="2016-07" db="EMBL/GenBank/DDBJ databases">
        <title>Genome analysis of Flavihumibacter stibioxidans YS-17.</title>
        <authorList>
            <person name="Shi K."/>
            <person name="Han Y."/>
            <person name="Wang G."/>
        </authorList>
    </citation>
    <scope>NUCLEOTIDE SEQUENCE [LARGE SCALE GENOMIC DNA]</scope>
    <source>
        <strain evidence="4 5">YS-17</strain>
    </source>
</reference>
<dbReference type="RefSeq" id="WP_343063682.1">
    <property type="nucleotide sequence ID" value="NZ_JBHULF010000014.1"/>
</dbReference>
<feature type="domain" description="BD-FAE-like" evidence="3">
    <location>
        <begin position="152"/>
        <end position="307"/>
    </location>
</feature>
<dbReference type="Proteomes" id="UP000765802">
    <property type="component" value="Unassembled WGS sequence"/>
</dbReference>
<proteinExistence type="predicted"/>
<gene>
    <name evidence="4" type="ORF">BC349_10805</name>
</gene>
<dbReference type="InterPro" id="IPR049492">
    <property type="entry name" value="BD-FAE-like_dom"/>
</dbReference>
<evidence type="ECO:0000256" key="1">
    <source>
        <dbReference type="ARBA" id="ARBA00022801"/>
    </source>
</evidence>